<evidence type="ECO:0000313" key="6">
    <source>
        <dbReference type="Proteomes" id="UP001501231"/>
    </source>
</evidence>
<protein>
    <submittedName>
        <fullName evidence="5">Acyl-CoA thioesterase II</fullName>
    </submittedName>
</protein>
<keyword evidence="6" id="KW-1185">Reference proteome</keyword>
<dbReference type="InterPro" id="IPR029069">
    <property type="entry name" value="HotDog_dom_sf"/>
</dbReference>
<evidence type="ECO:0000256" key="2">
    <source>
        <dbReference type="ARBA" id="ARBA00022801"/>
    </source>
</evidence>
<dbReference type="InterPro" id="IPR049449">
    <property type="entry name" value="TesB_ACOT8-like_N"/>
</dbReference>
<dbReference type="Proteomes" id="UP001501231">
    <property type="component" value="Unassembled WGS sequence"/>
</dbReference>
<dbReference type="SUPFAM" id="SSF54637">
    <property type="entry name" value="Thioesterase/thiol ester dehydrase-isomerase"/>
    <property type="match status" value="2"/>
</dbReference>
<gene>
    <name evidence="5" type="primary">tesB_1</name>
    <name evidence="5" type="ORF">GCM10010191_06910</name>
</gene>
<dbReference type="InterPro" id="IPR003703">
    <property type="entry name" value="Acyl_CoA_thio"/>
</dbReference>
<sequence length="282" mass="30477">MNDMWNDLLDCLDLHDLTPGGESRGASDDGGRPPAHAVFEGRNQKLDYHRVFGGQILGQFARAAVLACPGKAVKSLHVLFPRAGRSDEPLRFEVERHHEGGTFGTLGIAARQSSGIVATASVSLHAAEDGPDHQTVPPVPAPLGEEHRVEFDLIPWETRADADLNSPKSAPPDLGIWMRTPKVDAGLAPALTAYATDLNLIGTALLPVENVSQQDAGKAFTSAVTSHTLWFHRPFRTEDWLLLHQHSPILAHGRCFGRGDVRTEDGALVASFAQEALLRFTG</sequence>
<dbReference type="Pfam" id="PF13622">
    <property type="entry name" value="4HBT_3"/>
    <property type="match status" value="1"/>
</dbReference>
<evidence type="ECO:0000256" key="1">
    <source>
        <dbReference type="ARBA" id="ARBA00006538"/>
    </source>
</evidence>
<comment type="caution">
    <text evidence="5">The sequence shown here is derived from an EMBL/GenBank/DDBJ whole genome shotgun (WGS) entry which is preliminary data.</text>
</comment>
<feature type="domain" description="Acyl-CoA thioesterase-like N-terminal HotDog" evidence="3">
    <location>
        <begin position="50"/>
        <end position="124"/>
    </location>
</feature>
<dbReference type="InterPro" id="IPR042171">
    <property type="entry name" value="Acyl-CoA_hotdog"/>
</dbReference>
<evidence type="ECO:0000313" key="5">
    <source>
        <dbReference type="EMBL" id="GAA2402111.1"/>
    </source>
</evidence>
<proteinExistence type="inferred from homology"/>
<feature type="domain" description="Acyl-CoA thioesterase-like C-terminal" evidence="4">
    <location>
        <begin position="150"/>
        <end position="277"/>
    </location>
</feature>
<evidence type="ECO:0000259" key="3">
    <source>
        <dbReference type="Pfam" id="PF13622"/>
    </source>
</evidence>
<dbReference type="PANTHER" id="PTHR11066:SF34">
    <property type="entry name" value="ACYL-COENZYME A THIOESTERASE 8"/>
    <property type="match status" value="1"/>
</dbReference>
<name>A0ABP5VJF2_9ACTN</name>
<dbReference type="Pfam" id="PF20789">
    <property type="entry name" value="4HBT_3C"/>
    <property type="match status" value="1"/>
</dbReference>
<dbReference type="InterPro" id="IPR049450">
    <property type="entry name" value="ACOT8-like_C"/>
</dbReference>
<dbReference type="EMBL" id="BAAARW010000002">
    <property type="protein sequence ID" value="GAA2402111.1"/>
    <property type="molecule type" value="Genomic_DNA"/>
</dbReference>
<dbReference type="Gene3D" id="2.40.160.210">
    <property type="entry name" value="Acyl-CoA thioesterase, double hotdog domain"/>
    <property type="match status" value="1"/>
</dbReference>
<dbReference type="CDD" id="cd03444">
    <property type="entry name" value="Thioesterase_II_repeat1"/>
    <property type="match status" value="1"/>
</dbReference>
<reference evidence="6" key="1">
    <citation type="journal article" date="2019" name="Int. J. Syst. Evol. Microbiol.">
        <title>The Global Catalogue of Microorganisms (GCM) 10K type strain sequencing project: providing services to taxonomists for standard genome sequencing and annotation.</title>
        <authorList>
            <consortium name="The Broad Institute Genomics Platform"/>
            <consortium name="The Broad Institute Genome Sequencing Center for Infectious Disease"/>
            <person name="Wu L."/>
            <person name="Ma J."/>
        </authorList>
    </citation>
    <scope>NUCLEOTIDE SEQUENCE [LARGE SCALE GENOMIC DNA]</scope>
    <source>
        <strain evidence="6">JCM 3325</strain>
    </source>
</reference>
<comment type="similarity">
    <text evidence="1">Belongs to the C/M/P thioester hydrolase family.</text>
</comment>
<keyword evidence="2" id="KW-0378">Hydrolase</keyword>
<organism evidence="5 6">
    <name type="scientific">Actinomadura vinacea</name>
    <dbReference type="NCBI Taxonomy" id="115336"/>
    <lineage>
        <taxon>Bacteria</taxon>
        <taxon>Bacillati</taxon>
        <taxon>Actinomycetota</taxon>
        <taxon>Actinomycetes</taxon>
        <taxon>Streptosporangiales</taxon>
        <taxon>Thermomonosporaceae</taxon>
        <taxon>Actinomadura</taxon>
    </lineage>
</organism>
<accession>A0ABP5VJF2</accession>
<dbReference type="PANTHER" id="PTHR11066">
    <property type="entry name" value="ACYL-COA THIOESTERASE"/>
    <property type="match status" value="1"/>
</dbReference>
<evidence type="ECO:0000259" key="4">
    <source>
        <dbReference type="Pfam" id="PF20789"/>
    </source>
</evidence>